<feature type="transmembrane region" description="Helical" evidence="7">
    <location>
        <begin position="53"/>
        <end position="79"/>
    </location>
</feature>
<evidence type="ECO:0000256" key="6">
    <source>
        <dbReference type="RuleBase" id="RU003943"/>
    </source>
</evidence>
<dbReference type="GO" id="GO:0055085">
    <property type="term" value="P:transmembrane transport"/>
    <property type="evidence" value="ECO:0007669"/>
    <property type="project" value="InterPro"/>
</dbReference>
<protein>
    <submittedName>
        <fullName evidence="8">Metal ABC transporter permease</fullName>
    </submittedName>
</protein>
<dbReference type="SUPFAM" id="SSF81345">
    <property type="entry name" value="ABC transporter involved in vitamin B12 uptake, BtuC"/>
    <property type="match status" value="1"/>
</dbReference>
<feature type="transmembrane region" description="Helical" evidence="7">
    <location>
        <begin position="12"/>
        <end position="33"/>
    </location>
</feature>
<comment type="similarity">
    <text evidence="2 6">Belongs to the ABC-3 integral membrane protein family.</text>
</comment>
<dbReference type="RefSeq" id="WP_144301875.1">
    <property type="nucleotide sequence ID" value="NZ_QMIE01000002.1"/>
</dbReference>
<keyword evidence="4 7" id="KW-1133">Transmembrane helix</keyword>
<reference evidence="8 9" key="1">
    <citation type="submission" date="2018-06" db="EMBL/GenBank/DDBJ databases">
        <title>Complete genome of Desulfovibrio indonesiensis P37SLT.</title>
        <authorList>
            <person name="Crispim J.S."/>
            <person name="Vidigal P.M.P."/>
            <person name="Silva L.C.F."/>
            <person name="Laguardia C.N."/>
            <person name="Araujo L.C."/>
            <person name="Dias R.S."/>
            <person name="Sousa M.P."/>
            <person name="Paula S.O."/>
            <person name="Silva C."/>
        </authorList>
    </citation>
    <scope>NUCLEOTIDE SEQUENCE [LARGE SCALE GENOMIC DNA]</scope>
    <source>
        <strain evidence="8 9">P37SLT</strain>
    </source>
</reference>
<feature type="transmembrane region" description="Helical" evidence="7">
    <location>
        <begin position="246"/>
        <end position="263"/>
    </location>
</feature>
<evidence type="ECO:0000256" key="1">
    <source>
        <dbReference type="ARBA" id="ARBA00004141"/>
    </source>
</evidence>
<keyword evidence="9" id="KW-1185">Reference proteome</keyword>
<dbReference type="AlphaFoldDB" id="A0A7M3MIJ1"/>
<organism evidence="8 9">
    <name type="scientific">Oceanidesulfovibrio indonesiensis</name>
    <dbReference type="NCBI Taxonomy" id="54767"/>
    <lineage>
        <taxon>Bacteria</taxon>
        <taxon>Pseudomonadati</taxon>
        <taxon>Thermodesulfobacteriota</taxon>
        <taxon>Desulfovibrionia</taxon>
        <taxon>Desulfovibrionales</taxon>
        <taxon>Desulfovibrionaceae</taxon>
        <taxon>Oceanidesulfovibrio</taxon>
    </lineage>
</organism>
<feature type="transmembrane region" description="Helical" evidence="7">
    <location>
        <begin position="162"/>
        <end position="182"/>
    </location>
</feature>
<evidence type="ECO:0000256" key="5">
    <source>
        <dbReference type="ARBA" id="ARBA00023136"/>
    </source>
</evidence>
<dbReference type="GO" id="GO:0043190">
    <property type="term" value="C:ATP-binding cassette (ABC) transporter complex"/>
    <property type="evidence" value="ECO:0007669"/>
    <property type="project" value="InterPro"/>
</dbReference>
<dbReference type="OrthoDB" id="9798540at2"/>
<feature type="transmembrane region" description="Helical" evidence="7">
    <location>
        <begin position="219"/>
        <end position="240"/>
    </location>
</feature>
<dbReference type="Proteomes" id="UP000448292">
    <property type="component" value="Unassembled WGS sequence"/>
</dbReference>
<dbReference type="Gene3D" id="1.10.3470.10">
    <property type="entry name" value="ABC transporter involved in vitamin B12 uptake, BtuC"/>
    <property type="match status" value="1"/>
</dbReference>
<dbReference type="EMBL" id="QMIE01000002">
    <property type="protein sequence ID" value="TVM19516.1"/>
    <property type="molecule type" value="Genomic_DNA"/>
</dbReference>
<accession>A0A7M3MIJ1</accession>
<dbReference type="PANTHER" id="PTHR30477:SF18">
    <property type="entry name" value="METAL TRANSPORT SYSTEM MEMBRANE PROTEIN CT_417-RELATED"/>
    <property type="match status" value="1"/>
</dbReference>
<comment type="subcellular location">
    <subcellularLocation>
        <location evidence="6">Cell membrane</location>
        <topology evidence="6">Multi-pass membrane protein</topology>
    </subcellularLocation>
    <subcellularLocation>
        <location evidence="1">Membrane</location>
        <topology evidence="1">Multi-pass membrane protein</topology>
    </subcellularLocation>
</comment>
<dbReference type="CDD" id="cd06550">
    <property type="entry name" value="TM_ABC_iron-siderophores_like"/>
    <property type="match status" value="1"/>
</dbReference>
<sequence>MLDVLTHQFMQNALAAGVLASIACGVIGTLVVVNRIVFLAGGVAHAAYGGVGIAFWLGVPVIPTTVGFTLAAALGMGALTYERGERTDTLVGVLWAAGMALGILLVDLSPGYNVDLMSFLFGSILAVPTQELWLMAGVDGVILAAVFYWYKDFIAFSFDREFARTAGVRVAFIHYLLIGLVALSVVMIIRVVGLILVIALLTIPPHLAETRSHSLAAMMLRAVLYALAFCMAGLALSYYWDTTSGATIIAVATVVFLAQRLLGRFLRGRTRYRTAASPEDS</sequence>
<dbReference type="Pfam" id="PF00950">
    <property type="entry name" value="ABC-3"/>
    <property type="match status" value="1"/>
</dbReference>
<evidence type="ECO:0000256" key="3">
    <source>
        <dbReference type="ARBA" id="ARBA00022692"/>
    </source>
</evidence>
<evidence type="ECO:0000256" key="4">
    <source>
        <dbReference type="ARBA" id="ARBA00022989"/>
    </source>
</evidence>
<name>A0A7M3MIJ1_9BACT</name>
<evidence type="ECO:0000256" key="2">
    <source>
        <dbReference type="ARBA" id="ARBA00008034"/>
    </source>
</evidence>
<evidence type="ECO:0000256" key="7">
    <source>
        <dbReference type="SAM" id="Phobius"/>
    </source>
</evidence>
<proteinExistence type="inferred from homology"/>
<feature type="transmembrane region" description="Helical" evidence="7">
    <location>
        <begin position="132"/>
        <end position="150"/>
    </location>
</feature>
<evidence type="ECO:0000313" key="9">
    <source>
        <dbReference type="Proteomes" id="UP000448292"/>
    </source>
</evidence>
<evidence type="ECO:0000313" key="8">
    <source>
        <dbReference type="EMBL" id="TVM19516.1"/>
    </source>
</evidence>
<keyword evidence="5 7" id="KW-0472">Membrane</keyword>
<keyword evidence="6" id="KW-0813">Transport</keyword>
<feature type="transmembrane region" description="Helical" evidence="7">
    <location>
        <begin position="91"/>
        <end position="112"/>
    </location>
</feature>
<dbReference type="InterPro" id="IPR001626">
    <property type="entry name" value="ABC_TroCD"/>
</dbReference>
<keyword evidence="3 6" id="KW-0812">Transmembrane</keyword>
<dbReference type="PANTHER" id="PTHR30477">
    <property type="entry name" value="ABC-TRANSPORTER METAL-BINDING PROTEIN"/>
    <property type="match status" value="1"/>
</dbReference>
<dbReference type="GO" id="GO:0010043">
    <property type="term" value="P:response to zinc ion"/>
    <property type="evidence" value="ECO:0007669"/>
    <property type="project" value="TreeGrafter"/>
</dbReference>
<gene>
    <name evidence="8" type="ORF">DPQ33_03925</name>
</gene>
<comment type="caution">
    <text evidence="8">The sequence shown here is derived from an EMBL/GenBank/DDBJ whole genome shotgun (WGS) entry which is preliminary data.</text>
</comment>
<dbReference type="InterPro" id="IPR037294">
    <property type="entry name" value="ABC_BtuC-like"/>
</dbReference>